<keyword evidence="2" id="KW-1185">Reference proteome</keyword>
<evidence type="ECO:0000313" key="2">
    <source>
        <dbReference type="Proteomes" id="UP000095472"/>
    </source>
</evidence>
<evidence type="ECO:0000313" key="1">
    <source>
        <dbReference type="EMBL" id="XPM65017.1"/>
    </source>
</evidence>
<gene>
    <name evidence="1" type="ORF">BH720_003880</name>
</gene>
<dbReference type="EMBL" id="CP182909">
    <property type="protein sequence ID" value="XPM65017.1"/>
    <property type="molecule type" value="Genomic_DNA"/>
</dbReference>
<sequence>MQIGNRNFVRPRLDFSGYANRRRERPVSDQRHLQPRGKLPRLRPKDPTICDRPHHYLEYQRSHRLQRVSRLP</sequence>
<protein>
    <submittedName>
        <fullName evidence="1">Uncharacterized protein</fullName>
    </submittedName>
</protein>
<proteinExistence type="predicted"/>
<dbReference type="Proteomes" id="UP000095472">
    <property type="component" value="Chromosome"/>
</dbReference>
<organism evidence="1 2">
    <name type="scientific">Desertifilum tharense IPPAS B-1220</name>
    <dbReference type="NCBI Taxonomy" id="1781255"/>
    <lineage>
        <taxon>Bacteria</taxon>
        <taxon>Bacillati</taxon>
        <taxon>Cyanobacteriota</taxon>
        <taxon>Cyanophyceae</taxon>
        <taxon>Desertifilales</taxon>
        <taxon>Desertifilaceae</taxon>
        <taxon>Desertifilum</taxon>
    </lineage>
</organism>
<accession>A0ACD5GWA3</accession>
<name>A0ACD5GWA3_9CYAN</name>
<reference evidence="1 2" key="1">
    <citation type="journal article" date="2016" name="Genome Announc.">
        <title>Draft Genome Sequence of the Thermotolerant Cyanobacterium Desertifilum sp. IPPAS B-1220.</title>
        <authorList>
            <person name="Mironov K.S."/>
            <person name="Sinetova M.A."/>
            <person name="Bolatkhan K."/>
            <person name="Zayadan B.K."/>
            <person name="Ustinova V.V."/>
            <person name="Kupriyanova E.V."/>
            <person name="Skrypnik A.N."/>
            <person name="Gogoleva N.E."/>
            <person name="Gogolev Y.V."/>
            <person name="Los D.A."/>
        </authorList>
    </citation>
    <scope>NUCLEOTIDE SEQUENCE [LARGE SCALE GENOMIC DNA]</scope>
    <source>
        <strain evidence="1 2">IPPAS B-1220</strain>
    </source>
</reference>